<evidence type="ECO:0000313" key="2">
    <source>
        <dbReference type="Proteomes" id="UP000239522"/>
    </source>
</evidence>
<dbReference type="InterPro" id="IPR046508">
    <property type="entry name" value="DUF6686"/>
</dbReference>
<keyword evidence="2" id="KW-1185">Reference proteome</keyword>
<evidence type="ECO:0000313" key="1">
    <source>
        <dbReference type="EMBL" id="PQB07855.1"/>
    </source>
</evidence>
<name>A0A2S7KYW5_9FLAO</name>
<dbReference type="AlphaFoldDB" id="A0A2S7KYW5"/>
<accession>A0A2S7KYW5</accession>
<dbReference type="Proteomes" id="UP000239522">
    <property type="component" value="Unassembled WGS sequence"/>
</dbReference>
<proteinExistence type="predicted"/>
<organism evidence="1 2">
    <name type="scientific">Polaribacter filamentus</name>
    <dbReference type="NCBI Taxonomy" id="53483"/>
    <lineage>
        <taxon>Bacteria</taxon>
        <taxon>Pseudomonadati</taxon>
        <taxon>Bacteroidota</taxon>
        <taxon>Flavobacteriia</taxon>
        <taxon>Flavobacteriales</taxon>
        <taxon>Flavobacteriaceae</taxon>
    </lineage>
</organism>
<sequence length="116" mass="13834">MCKKLEPVSKNNYGEIYYCNDCDVHHVLFNNFHFILNKKQINALRKCIISIDITYWETQFKYTTIKRKIPIPTCQENLILIFNKHEFDAFKSLFSKQSNTSKVLTADEIEYNFILN</sequence>
<dbReference type="Pfam" id="PF20391">
    <property type="entry name" value="DUF6686"/>
    <property type="match status" value="1"/>
</dbReference>
<dbReference type="RefSeq" id="WP_104810060.1">
    <property type="nucleotide sequence ID" value="NZ_MQUA01000013.1"/>
</dbReference>
<dbReference type="EMBL" id="MQUA01000013">
    <property type="protein sequence ID" value="PQB07855.1"/>
    <property type="molecule type" value="Genomic_DNA"/>
</dbReference>
<reference evidence="1 2" key="1">
    <citation type="submission" date="2016-11" db="EMBL/GenBank/DDBJ databases">
        <title>Trade-off between light-utilization and light-protection in marine flavobacteria.</title>
        <authorList>
            <person name="Kumagai Y."/>
        </authorList>
    </citation>
    <scope>NUCLEOTIDE SEQUENCE [LARGE SCALE GENOMIC DNA]</scope>
    <source>
        <strain evidence="1 2">ATCC 700397</strain>
    </source>
</reference>
<comment type="caution">
    <text evidence="1">The sequence shown here is derived from an EMBL/GenBank/DDBJ whole genome shotgun (WGS) entry which is preliminary data.</text>
</comment>
<protein>
    <submittedName>
        <fullName evidence="1">Uncharacterized protein</fullName>
    </submittedName>
</protein>
<gene>
    <name evidence="1" type="ORF">BST83_12355</name>
</gene>